<evidence type="ECO:0000256" key="5">
    <source>
        <dbReference type="PROSITE-ProRule" id="PRU10137"/>
    </source>
</evidence>
<keyword evidence="3" id="KW-0233">DNA recombination</keyword>
<dbReference type="CDD" id="cd00338">
    <property type="entry name" value="Ser_Recombinase"/>
    <property type="match status" value="1"/>
</dbReference>
<keyword evidence="10" id="KW-1185">Reference proteome</keyword>
<gene>
    <name evidence="9" type="ORF">PPOP_2123</name>
</gene>
<dbReference type="InterPro" id="IPR036162">
    <property type="entry name" value="Resolvase-like_N_sf"/>
</dbReference>
<dbReference type="GO" id="GO:0015074">
    <property type="term" value="P:DNA integration"/>
    <property type="evidence" value="ECO:0007669"/>
    <property type="project" value="UniProtKB-KW"/>
</dbReference>
<dbReference type="Proteomes" id="UP000029453">
    <property type="component" value="Unassembled WGS sequence"/>
</dbReference>
<protein>
    <submittedName>
        <fullName evidence="9">Site-specific recombinase</fullName>
    </submittedName>
</protein>
<comment type="caution">
    <text evidence="9">The sequence shown here is derived from an EMBL/GenBank/DDBJ whole genome shotgun (WGS) entry which is preliminary data.</text>
</comment>
<organism evidence="9 10">
    <name type="scientific">Paenibacillus popilliae ATCC 14706</name>
    <dbReference type="NCBI Taxonomy" id="1212764"/>
    <lineage>
        <taxon>Bacteria</taxon>
        <taxon>Bacillati</taxon>
        <taxon>Bacillota</taxon>
        <taxon>Bacilli</taxon>
        <taxon>Bacillales</taxon>
        <taxon>Paenibacillaceae</taxon>
        <taxon>Paenibacillus</taxon>
    </lineage>
</organism>
<keyword evidence="2" id="KW-0238">DNA-binding</keyword>
<dbReference type="InterPro" id="IPR011109">
    <property type="entry name" value="DNA_bind_recombinase_dom"/>
</dbReference>
<dbReference type="Pfam" id="PF13408">
    <property type="entry name" value="Zn_ribbon_recom"/>
    <property type="match status" value="1"/>
</dbReference>
<dbReference type="InterPro" id="IPR048680">
    <property type="entry name" value="COG4_N"/>
</dbReference>
<evidence type="ECO:0000256" key="1">
    <source>
        <dbReference type="ARBA" id="ARBA00022908"/>
    </source>
</evidence>
<keyword evidence="6" id="KW-0175">Coiled coil</keyword>
<dbReference type="Pfam" id="PF07508">
    <property type="entry name" value="Recombinase"/>
    <property type="match status" value="1"/>
</dbReference>
<dbReference type="PANTHER" id="PTHR30461">
    <property type="entry name" value="DNA-INVERTASE FROM LAMBDOID PROPHAGE"/>
    <property type="match status" value="1"/>
</dbReference>
<dbReference type="PROSITE" id="PS51737">
    <property type="entry name" value="RECOMBINASE_DNA_BIND"/>
    <property type="match status" value="1"/>
</dbReference>
<feature type="domain" description="Recombinase" evidence="8">
    <location>
        <begin position="158"/>
        <end position="260"/>
    </location>
</feature>
<evidence type="ECO:0000313" key="10">
    <source>
        <dbReference type="Proteomes" id="UP000029453"/>
    </source>
</evidence>
<accession>M9M5V8</accession>
<proteinExistence type="predicted"/>
<evidence type="ECO:0000313" key="9">
    <source>
        <dbReference type="EMBL" id="GAC42763.1"/>
    </source>
</evidence>
<dbReference type="Pfam" id="PF20663">
    <property type="entry name" value="COG4_N"/>
    <property type="match status" value="1"/>
</dbReference>
<dbReference type="PANTHER" id="PTHR30461:SF23">
    <property type="entry name" value="DNA RECOMBINASE-RELATED"/>
    <property type="match status" value="1"/>
</dbReference>
<keyword evidence="1" id="KW-0229">DNA integration</keyword>
<evidence type="ECO:0000256" key="3">
    <source>
        <dbReference type="ARBA" id="ARBA00023172"/>
    </source>
</evidence>
<dbReference type="InterPro" id="IPR050639">
    <property type="entry name" value="SSR_resolvase"/>
</dbReference>
<dbReference type="RefSeq" id="WP_006286252.1">
    <property type="nucleotide sequence ID" value="NZ_BALG01000133.1"/>
</dbReference>
<dbReference type="PROSITE" id="PS51736">
    <property type="entry name" value="RECOMBINASES_3"/>
    <property type="match status" value="1"/>
</dbReference>
<dbReference type="SMART" id="SM00857">
    <property type="entry name" value="Resolvase"/>
    <property type="match status" value="1"/>
</dbReference>
<feature type="coiled-coil region" evidence="6">
    <location>
        <begin position="362"/>
        <end position="417"/>
    </location>
</feature>
<dbReference type="InterPro" id="IPR006119">
    <property type="entry name" value="Resolv_N"/>
</dbReference>
<dbReference type="InterPro" id="IPR006118">
    <property type="entry name" value="Recombinase_CS"/>
</dbReference>
<evidence type="ECO:0000256" key="2">
    <source>
        <dbReference type="ARBA" id="ARBA00023125"/>
    </source>
</evidence>
<dbReference type="AlphaFoldDB" id="M9M5V8"/>
<dbReference type="PROSITE" id="PS00397">
    <property type="entry name" value="RECOMBINASES_1"/>
    <property type="match status" value="1"/>
</dbReference>
<evidence type="ECO:0000256" key="4">
    <source>
        <dbReference type="PIRSR" id="PIRSR606118-50"/>
    </source>
</evidence>
<dbReference type="EMBL" id="BALG01000133">
    <property type="protein sequence ID" value="GAC42763.1"/>
    <property type="molecule type" value="Genomic_DNA"/>
</dbReference>
<feature type="active site" description="O-(5'-phospho-DNA)-serine intermediate" evidence="4 5">
    <location>
        <position position="10"/>
    </location>
</feature>
<dbReference type="Gene3D" id="3.90.1750.20">
    <property type="entry name" value="Putative Large Serine Recombinase, Chain B, Domain 2"/>
    <property type="match status" value="1"/>
</dbReference>
<dbReference type="InterPro" id="IPR038109">
    <property type="entry name" value="DNA_bind_recomb_sf"/>
</dbReference>
<evidence type="ECO:0000256" key="6">
    <source>
        <dbReference type="SAM" id="Coils"/>
    </source>
</evidence>
<feature type="domain" description="Resolvase/invertase-type recombinase catalytic" evidence="7">
    <location>
        <begin position="2"/>
        <end position="150"/>
    </location>
</feature>
<dbReference type="SUPFAM" id="SSF53041">
    <property type="entry name" value="Resolvase-like"/>
    <property type="match status" value="1"/>
</dbReference>
<evidence type="ECO:0000259" key="7">
    <source>
        <dbReference type="PROSITE" id="PS51736"/>
    </source>
</evidence>
<reference evidence="9 10" key="1">
    <citation type="submission" date="2012-10" db="EMBL/GenBank/DDBJ databases">
        <title>Draft Genome Sequence of Paenibacillus popilliae ATCC 14706T.</title>
        <authorList>
            <person name="Iiyama K."/>
            <person name="Mori K."/>
            <person name="Mon H."/>
            <person name="Chieda Y."/>
            <person name="Lee J.M."/>
            <person name="Kusakabe T."/>
            <person name="Tashiro K."/>
            <person name="Asano S."/>
            <person name="Yasunaga-Aoki C."/>
            <person name="Shimizu S."/>
        </authorList>
    </citation>
    <scope>NUCLEOTIDE SEQUENCE [LARGE SCALE GENOMIC DNA]</scope>
    <source>
        <strain evidence="9 10">ATCC 14706</strain>
    </source>
</reference>
<sequence>MVVGIYIRVSTEEQAQHGYSIDAQKEKMVAYCQSQGWSEYKLYIDDGYTGTNMDRPALNRLIRHVENHKINLVVVYKLDRLSRKQRDVLYLLEEVFENNNTGFKSATEPFETTTPFGKAMIGILAVFAQLERDMIVERTTSGRRQRLNGGKWCGGRVPFGYYWDKESEMLIIIPEEARIIREIFKQYLDGKSRLAIAEWATSRCTNRVIDHAVIREILSRSIYIGKLQNSGTLVEGDHEPIIDMKTWELVQKEVIRRKEGTLPKGEFLLSGLLKCGVCGESVVHVKRVTKRYKKEYIYNLYACRNQHVRKKDRNNNCSLGYQRRETVEQFVVSQLRTLALFPEKIKEARDALNYIDSDSSLLDTLEDKLNKISSNLENLYNAIQEGEIKASAVSGRIRTLEEQREAIENSIEDIKETTPTKNNSEEIYTLIKDVGVAWDYLTYEEQTTVIRKVIKSVTLQKGGEPLVELNFL</sequence>
<evidence type="ECO:0000259" key="8">
    <source>
        <dbReference type="PROSITE" id="PS51737"/>
    </source>
</evidence>
<dbReference type="Gene3D" id="3.40.50.1390">
    <property type="entry name" value="Resolvase, N-terminal catalytic domain"/>
    <property type="match status" value="1"/>
</dbReference>
<dbReference type="OrthoDB" id="9811097at2"/>
<dbReference type="GO" id="GO:0003677">
    <property type="term" value="F:DNA binding"/>
    <property type="evidence" value="ECO:0007669"/>
    <property type="project" value="UniProtKB-KW"/>
</dbReference>
<dbReference type="GO" id="GO:0000150">
    <property type="term" value="F:DNA strand exchange activity"/>
    <property type="evidence" value="ECO:0007669"/>
    <property type="project" value="InterPro"/>
</dbReference>
<dbReference type="InterPro" id="IPR025827">
    <property type="entry name" value="Zn_ribbon_recom_dom"/>
</dbReference>
<dbReference type="Pfam" id="PF00239">
    <property type="entry name" value="Resolvase"/>
    <property type="match status" value="1"/>
</dbReference>
<name>M9M5V8_PAEPP</name>